<sequence length="98" mass="10538">MDMDLDTAEVPDMGTALDTAAAPDMDMGLDTAAAPDMDLDTGTGRTRRHGRLFTPGRGLGQVRGPFQFPYRCRCLSPSRPSNKALLPLSLTGDRLSPM</sequence>
<dbReference type="Proteomes" id="UP000092024">
    <property type="component" value="Unassembled WGS sequence"/>
</dbReference>
<protein>
    <submittedName>
        <fullName evidence="2">Uncharacterized protein</fullName>
    </submittedName>
</protein>
<name>A0A1A5YJ03_9BACL</name>
<dbReference type="AlphaFoldDB" id="A0A1A5YJ03"/>
<feature type="region of interest" description="Disordered" evidence="1">
    <location>
        <begin position="1"/>
        <end position="58"/>
    </location>
</feature>
<feature type="region of interest" description="Disordered" evidence="1">
    <location>
        <begin position="79"/>
        <end position="98"/>
    </location>
</feature>
<keyword evidence="3" id="KW-1185">Reference proteome</keyword>
<accession>A0A1A5YJ03</accession>
<evidence type="ECO:0000256" key="1">
    <source>
        <dbReference type="SAM" id="MobiDB-lite"/>
    </source>
</evidence>
<reference evidence="2 3" key="1">
    <citation type="submission" date="2016-05" db="EMBL/GenBank/DDBJ databases">
        <title>Paenibacillus oryzae. sp. nov., isolated from the rice root.</title>
        <authorList>
            <person name="Zhang J."/>
            <person name="Zhang X."/>
        </authorList>
    </citation>
    <scope>NUCLEOTIDE SEQUENCE [LARGE SCALE GENOMIC DNA]</scope>
    <source>
        <strain evidence="2 3">1DrF-4</strain>
    </source>
</reference>
<dbReference type="EMBL" id="LYPA01000054">
    <property type="protein sequence ID" value="OBR65582.1"/>
    <property type="molecule type" value="Genomic_DNA"/>
</dbReference>
<evidence type="ECO:0000313" key="2">
    <source>
        <dbReference type="EMBL" id="OBR65582.1"/>
    </source>
</evidence>
<proteinExistence type="predicted"/>
<comment type="caution">
    <text evidence="2">The sequence shown here is derived from an EMBL/GenBank/DDBJ whole genome shotgun (WGS) entry which is preliminary data.</text>
</comment>
<evidence type="ECO:0000313" key="3">
    <source>
        <dbReference type="Proteomes" id="UP000092024"/>
    </source>
</evidence>
<gene>
    <name evidence="2" type="ORF">A7K91_13400</name>
</gene>
<dbReference type="STRING" id="1844972.A7K91_13400"/>
<organism evidence="2 3">
    <name type="scientific">Paenibacillus oryzae</name>
    <dbReference type="NCBI Taxonomy" id="1844972"/>
    <lineage>
        <taxon>Bacteria</taxon>
        <taxon>Bacillati</taxon>
        <taxon>Bacillota</taxon>
        <taxon>Bacilli</taxon>
        <taxon>Bacillales</taxon>
        <taxon>Paenibacillaceae</taxon>
        <taxon>Paenibacillus</taxon>
    </lineage>
</organism>